<keyword evidence="2" id="KW-1133">Transmembrane helix</keyword>
<dbReference type="InterPro" id="IPR021798">
    <property type="entry name" value="AftD_N"/>
</dbReference>
<evidence type="ECO:0000259" key="3">
    <source>
        <dbReference type="Pfam" id="PF11847"/>
    </source>
</evidence>
<keyword evidence="2" id="KW-0472">Membrane</keyword>
<organism evidence="4">
    <name type="scientific">freshwater metagenome</name>
    <dbReference type="NCBI Taxonomy" id="449393"/>
    <lineage>
        <taxon>unclassified sequences</taxon>
        <taxon>metagenomes</taxon>
        <taxon>ecological metagenomes</taxon>
    </lineage>
</organism>
<dbReference type="InterPro" id="IPR008979">
    <property type="entry name" value="Galactose-bd-like_sf"/>
</dbReference>
<feature type="transmembrane region" description="Helical" evidence="2">
    <location>
        <begin position="162"/>
        <end position="183"/>
    </location>
</feature>
<keyword evidence="2" id="KW-0812">Transmembrane</keyword>
<accession>A0A6J7DHL5</accession>
<dbReference type="SUPFAM" id="SSF49785">
    <property type="entry name" value="Galactose-binding domain-like"/>
    <property type="match status" value="1"/>
</dbReference>
<feature type="transmembrane region" description="Helical" evidence="2">
    <location>
        <begin position="363"/>
        <end position="381"/>
    </location>
</feature>
<feature type="transmembrane region" description="Helical" evidence="2">
    <location>
        <begin position="244"/>
        <end position="273"/>
    </location>
</feature>
<reference evidence="4" key="1">
    <citation type="submission" date="2020-05" db="EMBL/GenBank/DDBJ databases">
        <authorList>
            <person name="Chiriac C."/>
            <person name="Salcher M."/>
            <person name="Ghai R."/>
            <person name="Kavagutti S V."/>
        </authorList>
    </citation>
    <scope>NUCLEOTIDE SEQUENCE</scope>
</reference>
<feature type="region of interest" description="Disordered" evidence="1">
    <location>
        <begin position="1"/>
        <end position="36"/>
    </location>
</feature>
<gene>
    <name evidence="4" type="ORF">UFOPK3444_00676</name>
</gene>
<feature type="transmembrane region" description="Helical" evidence="2">
    <location>
        <begin position="189"/>
        <end position="206"/>
    </location>
</feature>
<dbReference type="GO" id="GO:0016740">
    <property type="term" value="F:transferase activity"/>
    <property type="evidence" value="ECO:0007669"/>
    <property type="project" value="InterPro"/>
</dbReference>
<feature type="transmembrane region" description="Helical" evidence="2">
    <location>
        <begin position="1454"/>
        <end position="1474"/>
    </location>
</feature>
<protein>
    <submittedName>
        <fullName evidence="4">Unannotated protein</fullName>
    </submittedName>
</protein>
<name>A0A6J7DHL5_9ZZZZ</name>
<proteinExistence type="predicted"/>
<feature type="transmembrane region" description="Helical" evidence="2">
    <location>
        <begin position="213"/>
        <end position="232"/>
    </location>
</feature>
<feature type="transmembrane region" description="Helical" evidence="2">
    <location>
        <begin position="393"/>
        <end position="412"/>
    </location>
</feature>
<evidence type="ECO:0000313" key="4">
    <source>
        <dbReference type="EMBL" id="CAB4870127.1"/>
    </source>
</evidence>
<feature type="transmembrane region" description="Helical" evidence="2">
    <location>
        <begin position="441"/>
        <end position="460"/>
    </location>
</feature>
<feature type="transmembrane region" description="Helical" evidence="2">
    <location>
        <begin position="1415"/>
        <end position="1434"/>
    </location>
</feature>
<feature type="domain" description="Alpha-(1-&gt;3)-arabinofuranosyltransferase N-terminal GT-C" evidence="3">
    <location>
        <begin position="87"/>
        <end position="756"/>
    </location>
</feature>
<dbReference type="EMBL" id="CAFBLU010000008">
    <property type="protein sequence ID" value="CAB4870127.1"/>
    <property type="molecule type" value="Genomic_DNA"/>
</dbReference>
<feature type="transmembrane region" description="Helical" evidence="2">
    <location>
        <begin position="285"/>
        <end position="305"/>
    </location>
</feature>
<sequence length="1506" mass="162453">MSTTPRTGDEETTETGVEEQSQVATPVPAGLEPLLDSSTTETVDLVEIGEIQAPVTAPVPTVEEVLTKPRTPLLPKRAEWLLLLASAVMTFLQRPGLVFTDSRSDLTADPTLFLSRVSDVWSSTYDLGHVQSGQFVGYLFPMAPFYAGGSELGIPMWMVQRLWLTMILAGGAIGISRLLGALWDRHDGTARLLAGLVFVFNPYVVTQINRGTITLLAYAVLPWLLLAAHRGVLQPRRWRWPITAGMLIAVGGGGVNAAVLLWVLLAPLLLMFYEVAVIGRSRKAAWSFLWRTMLCVAGLSIWWAIPVWLQSGYGADFLSFTEQPSTIWATNSVSESLRLLGYWISYFQIGFGASRAVVPPTTVYLFAPVLVAATFAVPLMAFGSLSRIWKRPYIPFFVLLAVFSTTVMAVGFPPGKPLYTLLIKAYYGFPLLQILRTTYKAAPLLSVALACLVGAGGADLLRRARTPASRRAMTAGLIAIPIAFGWPMFTGHAIDAQLAYKDVPDYWRAAASDLNTKTAPGYRAMILPGQQFGVYRWGATFDPVAPAITKAPVAQRYAVRYSDAHSSQLLTAVDNLVQQRRLIPGQLGRLLRLIGVDQVIVSADGTPESSGEIDAASAVQAFKTEPYLNKPAESYGPNILVPPAVGRGGPVVSLPAIRRYKITGTEANSPGLIRAHSRKSSVLVTGDANAITELAAANLMPDSKAILFTGDQSQAQLKSLVHDGASLVITDTNRRQTVLATRTTHDQGTVLSTRDKIAPDVPSYALFEGIGHSKQTVSVYTGVDYVTNPEGPQLLLRPEARPYAAMDGDLRTTWTPSNFLPASRWIEVGLKKPVQVEAIQIHPHRDGLVQTTRIALSVNGGPERDIKLMPGWNSVGMGAIPISTIRVRITHTSTFGGIDLGGIDEIKIPRVSVHEWLRTPIWASKATAGMNLSRNPISVLLSRQTAPDPYRESGAYGGPVPTGDPQATFDAERSIERIVSIPTSRNFLPAGWASSAPWAADPKFDRLVGMKGGWTFSGSPRFEGQPIHRASSAFDHNPRTAWIGESRTGIKPWLAWRAPKPVLVRSLKLVPDSPLYARATLVKVTFDGLATGLVKVGANGSVSLPRAIRARNIRIDIVKSAVPPGPASFRLLPAVAIREVVVPGMKAPAPRRRGTFATACGSLRVNANDSSVKGRVTGTVDDLDNARPLKFSSCGARKTIPLIGGPNAIIAPEGTLMRIDHLELTAKPPKPAVAQTGARALSPHLDKDGYAHVQFDGPGWLVRGESMSVGWKAFCGPDRDHMVDLGVPRVVDGFAAGWPVSSKCRVARFSFAPQATATNAYIASAGATGLFALILSASLLATRRRRLAGAPEPIETTPHDAPGNDPLAHARRGFAATAPLFAGALAAALFALRVAPPIALLTLFLGLWGVNVRRLYTMAFVALCLVPLGYLAQLPKNKNGGNFYYAVELIGEHWISTVAILLAGSGAFLTALRIRWATHPRAGRWSIRRIRATVRLKKFRRRGASG</sequence>
<feature type="transmembrane region" description="Helical" evidence="2">
    <location>
        <begin position="1380"/>
        <end position="1408"/>
    </location>
</feature>
<feature type="transmembrane region" description="Helical" evidence="2">
    <location>
        <begin position="472"/>
        <end position="489"/>
    </location>
</feature>
<evidence type="ECO:0000256" key="1">
    <source>
        <dbReference type="SAM" id="MobiDB-lite"/>
    </source>
</evidence>
<evidence type="ECO:0000256" key="2">
    <source>
        <dbReference type="SAM" id="Phobius"/>
    </source>
</evidence>
<dbReference type="Pfam" id="PF11847">
    <property type="entry name" value="GT-C_AftD"/>
    <property type="match status" value="1"/>
</dbReference>